<protein>
    <recommendedName>
        <fullName evidence="4">Kazal-like domain-containing protein</fullName>
    </recommendedName>
</protein>
<evidence type="ECO:0008006" key="4">
    <source>
        <dbReference type="Google" id="ProtNLM"/>
    </source>
</evidence>
<feature type="chain" id="PRO_5046201648" description="Kazal-like domain-containing protein" evidence="1">
    <location>
        <begin position="32"/>
        <end position="142"/>
    </location>
</feature>
<organism evidence="2 3">
    <name type="scientific">Microvirga arabica</name>
    <dbReference type="NCBI Taxonomy" id="1128671"/>
    <lineage>
        <taxon>Bacteria</taxon>
        <taxon>Pseudomonadati</taxon>
        <taxon>Pseudomonadota</taxon>
        <taxon>Alphaproteobacteria</taxon>
        <taxon>Hyphomicrobiales</taxon>
        <taxon>Methylobacteriaceae</taxon>
        <taxon>Microvirga</taxon>
    </lineage>
</organism>
<accession>A0ABV6YAL0</accession>
<gene>
    <name evidence="2" type="ORF">ACETIH_16675</name>
</gene>
<keyword evidence="3" id="KW-1185">Reference proteome</keyword>
<evidence type="ECO:0000313" key="3">
    <source>
        <dbReference type="Proteomes" id="UP001593940"/>
    </source>
</evidence>
<dbReference type="Proteomes" id="UP001593940">
    <property type="component" value="Unassembled WGS sequence"/>
</dbReference>
<proteinExistence type="predicted"/>
<evidence type="ECO:0000313" key="2">
    <source>
        <dbReference type="EMBL" id="MFC1458302.1"/>
    </source>
</evidence>
<keyword evidence="1" id="KW-0732">Signal</keyword>
<sequence length="142" mass="14395">MNSVWTHVRRLATSLMLVAMAAFALHSGALAGIKVHNTVSHHAEGRIHTGVSQPSHHESGEGVALVKASDSCTHCLNSGEPDGAGTTYGSHCANACGVALPFGVPGEPARTATAGIQALVSQGGAGIDPAGLKRPPRTSFIV</sequence>
<dbReference type="RefSeq" id="WP_161725657.1">
    <property type="nucleotide sequence ID" value="NZ_JBHOMY010000047.1"/>
</dbReference>
<comment type="caution">
    <text evidence="2">The sequence shown here is derived from an EMBL/GenBank/DDBJ whole genome shotgun (WGS) entry which is preliminary data.</text>
</comment>
<evidence type="ECO:0000256" key="1">
    <source>
        <dbReference type="SAM" id="SignalP"/>
    </source>
</evidence>
<feature type="signal peptide" evidence="1">
    <location>
        <begin position="1"/>
        <end position="31"/>
    </location>
</feature>
<reference evidence="2 3" key="1">
    <citation type="submission" date="2024-09" db="EMBL/GenBank/DDBJ databases">
        <title>Nodulacao em especies de Leguminosae Basais da Amazonia e Caracterizacao dos Rizobios e Bacterias Associadas aos Nodulos.</title>
        <authorList>
            <person name="Jambeiro I.C.A."/>
            <person name="Lopes I.S."/>
            <person name="Aguiar E.R.G.R."/>
            <person name="Santos A.F.J."/>
            <person name="Dos Santos J.M.F."/>
            <person name="Gross E."/>
        </authorList>
    </citation>
    <scope>NUCLEOTIDE SEQUENCE [LARGE SCALE GENOMIC DNA]</scope>
    <source>
        <strain evidence="2 3">BRUESC1165</strain>
    </source>
</reference>
<name>A0ABV6YAL0_9HYPH</name>
<dbReference type="EMBL" id="JBHOMY010000047">
    <property type="protein sequence ID" value="MFC1458302.1"/>
    <property type="molecule type" value="Genomic_DNA"/>
</dbReference>